<reference evidence="6" key="1">
    <citation type="submission" date="2015-07" db="EMBL/GenBank/DDBJ databases">
        <title>Fjat-14235 jcm11544.</title>
        <authorList>
            <person name="Liu B."/>
            <person name="Wang J."/>
            <person name="Zhu Y."/>
            <person name="Liu G."/>
            <person name="Chen Q."/>
            <person name="Chen Z."/>
            <person name="Lan J."/>
            <person name="Che J."/>
            <person name="Ge C."/>
            <person name="Shi H."/>
            <person name="Pan Z."/>
            <person name="Liu X."/>
        </authorList>
    </citation>
    <scope>NUCLEOTIDE SEQUENCE [LARGE SCALE GENOMIC DNA]</scope>
    <source>
        <strain evidence="6">JCM 11544</strain>
    </source>
</reference>
<protein>
    <submittedName>
        <fullName evidence="5">5'-nucleotidase</fullName>
    </submittedName>
</protein>
<dbReference type="PANTHER" id="PTHR11575">
    <property type="entry name" value="5'-NUCLEOTIDASE-RELATED"/>
    <property type="match status" value="1"/>
</dbReference>
<proteinExistence type="inferred from homology"/>
<dbReference type="GO" id="GO:0008253">
    <property type="term" value="F:5'-nucleotidase activity"/>
    <property type="evidence" value="ECO:0007669"/>
    <property type="project" value="TreeGrafter"/>
</dbReference>
<dbReference type="InterPro" id="IPR008334">
    <property type="entry name" value="5'-Nucleotdase_C"/>
</dbReference>
<dbReference type="InterPro" id="IPR006179">
    <property type="entry name" value="5_nucleotidase/apyrase"/>
</dbReference>
<evidence type="ECO:0000256" key="1">
    <source>
        <dbReference type="ARBA" id="ARBA00022729"/>
    </source>
</evidence>
<evidence type="ECO:0000313" key="6">
    <source>
        <dbReference type="Proteomes" id="UP000037405"/>
    </source>
</evidence>
<keyword evidence="6" id="KW-1185">Reference proteome</keyword>
<dbReference type="OrthoDB" id="9793179at2"/>
<dbReference type="PANTHER" id="PTHR11575:SF23">
    <property type="entry name" value="5-NUCLEOTIDASE FAMILY PROTEIN"/>
    <property type="match status" value="1"/>
</dbReference>
<dbReference type="GO" id="GO:0000166">
    <property type="term" value="F:nucleotide binding"/>
    <property type="evidence" value="ECO:0007669"/>
    <property type="project" value="UniProtKB-KW"/>
</dbReference>
<dbReference type="CDD" id="cd00845">
    <property type="entry name" value="MPP_UshA_N_like"/>
    <property type="match status" value="1"/>
</dbReference>
<evidence type="ECO:0000259" key="3">
    <source>
        <dbReference type="Pfam" id="PF00149"/>
    </source>
</evidence>
<evidence type="ECO:0000256" key="2">
    <source>
        <dbReference type="RuleBase" id="RU362119"/>
    </source>
</evidence>
<dbReference type="SUPFAM" id="SSF55816">
    <property type="entry name" value="5'-nucleotidase (syn. UDP-sugar hydrolase), C-terminal domain"/>
    <property type="match status" value="1"/>
</dbReference>
<evidence type="ECO:0000313" key="5">
    <source>
        <dbReference type="EMBL" id="KON83909.1"/>
    </source>
</evidence>
<comment type="caution">
    <text evidence="5">The sequence shown here is derived from an EMBL/GenBank/DDBJ whole genome shotgun (WGS) entry which is preliminary data.</text>
</comment>
<dbReference type="InterPro" id="IPR004843">
    <property type="entry name" value="Calcineurin-like_PHP"/>
</dbReference>
<dbReference type="GO" id="GO:0009166">
    <property type="term" value="P:nucleotide catabolic process"/>
    <property type="evidence" value="ECO:0007669"/>
    <property type="project" value="InterPro"/>
</dbReference>
<feature type="domain" description="Calcineurin-like phosphoesterase" evidence="3">
    <location>
        <begin position="6"/>
        <end position="205"/>
    </location>
</feature>
<gene>
    <name evidence="5" type="ORF">AF331_17310</name>
</gene>
<dbReference type="RefSeq" id="WP_053429296.1">
    <property type="nucleotide sequence ID" value="NZ_LGUE01000005.1"/>
</dbReference>
<comment type="similarity">
    <text evidence="2">Belongs to the 5'-nucleotidase family.</text>
</comment>
<dbReference type="GO" id="GO:0008768">
    <property type="term" value="F:UDP-sugar diphosphatase activity"/>
    <property type="evidence" value="ECO:0007669"/>
    <property type="project" value="TreeGrafter"/>
</dbReference>
<dbReference type="GO" id="GO:0030288">
    <property type="term" value="C:outer membrane-bounded periplasmic space"/>
    <property type="evidence" value="ECO:0007669"/>
    <property type="project" value="TreeGrafter"/>
</dbReference>
<dbReference type="InterPro" id="IPR036907">
    <property type="entry name" value="5'-Nucleotdase_C_sf"/>
</dbReference>
<dbReference type="AlphaFoldDB" id="A0A0M0G276"/>
<name>A0A0M0G276_9BACI</name>
<dbReference type="Pfam" id="PF00149">
    <property type="entry name" value="Metallophos"/>
    <property type="match status" value="1"/>
</dbReference>
<dbReference type="InterPro" id="IPR011240">
    <property type="entry name" value="Pesterase_YunD"/>
</dbReference>
<dbReference type="Gene3D" id="3.90.780.10">
    <property type="entry name" value="5'-Nucleotidase, C-terminal domain"/>
    <property type="match status" value="1"/>
</dbReference>
<dbReference type="Proteomes" id="UP000037405">
    <property type="component" value="Unassembled WGS sequence"/>
</dbReference>
<keyword evidence="2" id="KW-0378">Hydrolase</keyword>
<sequence>MKETIHIYHTNDLHSHFEHWSRIRDLMKDRRLLHEGEGDEVFAFDIGDHVDRSHPLTEATLGKGNIKFLNEAGYDGVTIGNNEGITLDHEELNHLYDEAAFPVILGNLFDESMALPDWASPYQIYRTKGGVKIGVLGLTAPFYPFYQALGWTVTEPIAELRKLLDELRPKVDVLILLSHLGIRDDEWIGEEFPEVDVILGAHTHHILHEGKEVNGTLLGAAGKYGNFVGHMVIEVDSSSKKILTRKAGLYAYEDLPESGVELDEERGWVLNGQALLEEEIADLKTGLSVDWYAPSPLPLLLSEALMEWTDADCSFVNAGLLMEGLQKGAVTKRDLHHILPHPINPCLITLTGEELKEIITLTLNESWPALEVKGLGFRGRVLGQFVYTNISFTEGDLLVGGERLDPHESYKVALPDMFTFGHFFPSLKTKTKKYFMPEFLRDVLGWKLGKMKN</sequence>
<dbReference type="STRING" id="189381.GCA_900166615_02324"/>
<dbReference type="PIRSF" id="PIRSF036361">
    <property type="entry name" value="YunD"/>
    <property type="match status" value="1"/>
</dbReference>
<dbReference type="InterPro" id="IPR029052">
    <property type="entry name" value="Metallo-depent_PP-like"/>
</dbReference>
<dbReference type="EMBL" id="LGUE01000005">
    <property type="protein sequence ID" value="KON83909.1"/>
    <property type="molecule type" value="Genomic_DNA"/>
</dbReference>
<evidence type="ECO:0000259" key="4">
    <source>
        <dbReference type="Pfam" id="PF02872"/>
    </source>
</evidence>
<feature type="domain" description="5'-Nucleotidase C-terminal" evidence="4">
    <location>
        <begin position="291"/>
        <end position="416"/>
    </location>
</feature>
<accession>A0A0M0G276</accession>
<dbReference type="Pfam" id="PF02872">
    <property type="entry name" value="5_nucleotid_C"/>
    <property type="match status" value="1"/>
</dbReference>
<keyword evidence="2" id="KW-0547">Nucleotide-binding</keyword>
<dbReference type="PRINTS" id="PR01607">
    <property type="entry name" value="APYRASEFAMLY"/>
</dbReference>
<keyword evidence="1" id="KW-0732">Signal</keyword>
<organism evidence="5 6">
    <name type="scientific">Rossellomorea marisflavi</name>
    <dbReference type="NCBI Taxonomy" id="189381"/>
    <lineage>
        <taxon>Bacteria</taxon>
        <taxon>Bacillati</taxon>
        <taxon>Bacillota</taxon>
        <taxon>Bacilli</taxon>
        <taxon>Bacillales</taxon>
        <taxon>Bacillaceae</taxon>
        <taxon>Rossellomorea</taxon>
    </lineage>
</organism>
<dbReference type="SUPFAM" id="SSF56300">
    <property type="entry name" value="Metallo-dependent phosphatases"/>
    <property type="match status" value="1"/>
</dbReference>
<dbReference type="Gene3D" id="3.60.21.10">
    <property type="match status" value="1"/>
</dbReference>
<dbReference type="PATRIC" id="fig|189381.12.peg.4466"/>